<dbReference type="AlphaFoldDB" id="A0A7M3DQH9"/>
<dbReference type="RefSeq" id="WP_130715833.1">
    <property type="nucleotide sequence ID" value="NZ_SIOP01000001.1"/>
</dbReference>
<accession>A0A7M3DQH9</accession>
<sequence length="219" mass="25287">MKPSEKQYRGSLVAATEATLDLFSNRNKTVRETMVARAFLRCLGVEFSEDELVVGPEEPVDISFRETRFQIREMLGERKRHLDLRKQLKRFQEAQSIDDLADPWLDSVPLSFSDVSRDIAKSLSTKASKYGVQACAKLDALVYVNIPGRHLYPLTPKLDPIAAEELHRQGWRSVSMVFIPYSSVLVAYEDCPEFLRNKTGRVRMKWQHPVGWFDPQRER</sequence>
<dbReference type="Gene3D" id="3.40.1540.10">
    <property type="entry name" value="Protein of unknown function DUF1780, putative endonuclease"/>
    <property type="match status" value="1"/>
</dbReference>
<evidence type="ECO:0000313" key="2">
    <source>
        <dbReference type="Proteomes" id="UP000292974"/>
    </source>
</evidence>
<dbReference type="Pfam" id="PF08682">
    <property type="entry name" value="DUF1780"/>
    <property type="match status" value="1"/>
</dbReference>
<organism evidence="1 2">
    <name type="scientific">Rhizobium leguminosarum</name>
    <dbReference type="NCBI Taxonomy" id="384"/>
    <lineage>
        <taxon>Bacteria</taxon>
        <taxon>Pseudomonadati</taxon>
        <taxon>Pseudomonadota</taxon>
        <taxon>Alphaproteobacteria</taxon>
        <taxon>Hyphomicrobiales</taxon>
        <taxon>Rhizobiaceae</taxon>
        <taxon>Rhizobium/Agrobacterium group</taxon>
        <taxon>Rhizobium</taxon>
    </lineage>
</organism>
<dbReference type="EMBL" id="SIOP01000001">
    <property type="protein sequence ID" value="TAY50945.1"/>
    <property type="molecule type" value="Genomic_DNA"/>
</dbReference>
<evidence type="ECO:0000313" key="1">
    <source>
        <dbReference type="EMBL" id="TAY50945.1"/>
    </source>
</evidence>
<name>A0A7M3DQH9_RHILE</name>
<protein>
    <submittedName>
        <fullName evidence="1">Uncharacterized protein</fullName>
    </submittedName>
</protein>
<dbReference type="SUPFAM" id="SSF52980">
    <property type="entry name" value="Restriction endonuclease-like"/>
    <property type="match status" value="1"/>
</dbReference>
<dbReference type="Proteomes" id="UP000292974">
    <property type="component" value="Unassembled WGS sequence"/>
</dbReference>
<reference evidence="1 2" key="1">
    <citation type="submission" date="2019-02" db="EMBL/GenBank/DDBJ databases">
        <title>The genomic architecture of introgression among sibling species of bacteria.</title>
        <authorList>
            <person name="Cavassim M.I.A."/>
            <person name="Moeskjaer S."/>
            <person name="Moslemi C."/>
            <person name="Fields B."/>
            <person name="Bachmann A."/>
            <person name="Vilhjalmsson B."/>
            <person name="Schierup M.H."/>
            <person name="Young J.P.W."/>
            <person name="Andersen S.U."/>
        </authorList>
    </citation>
    <scope>NUCLEOTIDE SEQUENCE [LARGE SCALE GENOMIC DNA]</scope>
    <source>
        <strain evidence="1 2">SM135B</strain>
    </source>
</reference>
<comment type="caution">
    <text evidence="1">The sequence shown here is derived from an EMBL/GenBank/DDBJ whole genome shotgun (WGS) entry which is preliminary data.</text>
</comment>
<dbReference type="InterPro" id="IPR014796">
    <property type="entry name" value="DUF1780"/>
</dbReference>
<gene>
    <name evidence="1" type="ORF">ELH90_04095</name>
</gene>
<dbReference type="InterPro" id="IPR037074">
    <property type="entry name" value="DUF1780_sf"/>
</dbReference>
<dbReference type="InterPro" id="IPR011335">
    <property type="entry name" value="Restrct_endonuc-II-like"/>
</dbReference>
<proteinExistence type="predicted"/>